<accession>A0A202E7B2</accession>
<organism evidence="2 3">
    <name type="scientific">Natronolimnobius baerhuensis</name>
    <dbReference type="NCBI Taxonomy" id="253108"/>
    <lineage>
        <taxon>Archaea</taxon>
        <taxon>Methanobacteriati</taxon>
        <taxon>Methanobacteriota</taxon>
        <taxon>Stenosarchaea group</taxon>
        <taxon>Halobacteria</taxon>
        <taxon>Halobacteriales</taxon>
        <taxon>Natrialbaceae</taxon>
        <taxon>Natronolimnobius</taxon>
    </lineage>
</organism>
<name>A0A202E7B2_9EURY</name>
<dbReference type="RefSeq" id="WP_087714386.1">
    <property type="nucleotide sequence ID" value="NZ_MWPH01000002.1"/>
</dbReference>
<dbReference type="EMBL" id="MWPH01000002">
    <property type="protein sequence ID" value="OVE84163.1"/>
    <property type="molecule type" value="Genomic_DNA"/>
</dbReference>
<sequence length="743" mass="81217">MRRGDDRAVTVQIGAVLLLAILFSALALYQINVVPEQNAEVEFNHNHEVHNEMQELRNGILNTGTGAESHSSSVTLGTQYPTRTVAVNPPNPQGTLETTGEDNIEIDASVTGDYVVDDGDNDEVPIDVESEIFDDGITTTGLVYEPDYNEYRNAPTTRIEHGFAFNDFGGNSVDLTSQPVVDGTDLTIIQVDGDLSETSSSAVSMDVRLKSGPTDPITIVPDNDDEEIKIPTQTPDAWNNNIDESNVTIDEDSDAEGTVSIELEADEEYELRIACVVVGDGTGDGCGDFDITEETSDSQMEGDASRLSGPEVTALTINPDTITKGEEESVEVNAMFNNTEFTQTGNTEGERGGVPIIDTNWTITEENGEVVDEGVLQLEEPDYQPEDLVDLKLIQNGTDNINVGDLESGDYELEVKSMDARGVWTSEDESKTAPLTIEESDENGEEQNAPTINQFDVTDETEQRGNSPNFDVEYQVEWTVSDPDGNLDQVDIRLYDQDGITVDSEVISEPNSDSETGITSLEDDCSTNEGTCSGYQIEIEATDSTGLRAISSITDDANGEGSFDVSDGNTGQVSYVTSYNDGSGSGDSYYDETIPPGSSARGMVSDFEDMTQPEREDPWNEFAILETESIPNTQNHDMEIGMRTEGVSTTADEYLIQMEYSFYEPDDSDDGDIDIVVVNEDGSELQRESADADISRPDTEQLAFELNSAAREEVQDTGELNVVYEREPGNYQQVLIYYQRTIN</sequence>
<comment type="caution">
    <text evidence="2">The sequence shown here is derived from an EMBL/GenBank/DDBJ whole genome shotgun (WGS) entry which is preliminary data.</text>
</comment>
<gene>
    <name evidence="2" type="ORF">B2G88_06990</name>
</gene>
<dbReference type="OrthoDB" id="121941at2157"/>
<dbReference type="Proteomes" id="UP000196084">
    <property type="component" value="Unassembled WGS sequence"/>
</dbReference>
<feature type="region of interest" description="Disordered" evidence="1">
    <location>
        <begin position="424"/>
        <end position="451"/>
    </location>
</feature>
<reference evidence="2 3" key="1">
    <citation type="submission" date="2017-02" db="EMBL/GenBank/DDBJ databases">
        <title>Natronthermophilus aegyptiacus gen. nov.,sp. nov., an aerobic, extremely halophilic alkalithermophilic archaeon isolated from the athalassohaline Wadi An Natrun, Egypt.</title>
        <authorList>
            <person name="Zhao B."/>
        </authorList>
    </citation>
    <scope>NUCLEOTIDE SEQUENCE [LARGE SCALE GENOMIC DNA]</scope>
    <source>
        <strain evidence="2 3">CGMCC 1.3597</strain>
    </source>
</reference>
<evidence type="ECO:0000313" key="2">
    <source>
        <dbReference type="EMBL" id="OVE84163.1"/>
    </source>
</evidence>
<dbReference type="AlphaFoldDB" id="A0A202E7B2"/>
<evidence type="ECO:0000313" key="3">
    <source>
        <dbReference type="Proteomes" id="UP000196084"/>
    </source>
</evidence>
<protein>
    <submittedName>
        <fullName evidence="2">Uncharacterized protein</fullName>
    </submittedName>
</protein>
<keyword evidence="3" id="KW-1185">Reference proteome</keyword>
<proteinExistence type="predicted"/>
<evidence type="ECO:0000256" key="1">
    <source>
        <dbReference type="SAM" id="MobiDB-lite"/>
    </source>
</evidence>